<keyword evidence="2" id="KW-0547">Nucleotide-binding</keyword>
<sequence length="341" mass="38343">MSRGSIDADWDFTNSVNTVNTFVLFGKTGNGKSATGNSILGREAFLSRLSFSGVTSTCELQSTMLKDGRIVNVIDTPGLFDSSDESEATGKEIVRCVNLAKDGIHAILMVFSARSRFSPEEEAAIESLKTFFGEKILGYMIAVFTGGDDLESSGQTLKEFIGCTKHQSLQKFLKSCKSRIVLFDNKTKDETKRAKQMQGLIYLVDSVIASNGRKPFSDKLFDELKERALRPQHKEKEVDSMKGYSEQQISALKEEIYSSYDDQLARVTEMVEHKLKPTVEKLEKLLAEEQAARLEAEKISQEATKRSDEEIRRLRASLERAKKDAEEHRMRAESKKMCVFL</sequence>
<dbReference type="GO" id="GO:0005525">
    <property type="term" value="F:GTP binding"/>
    <property type="evidence" value="ECO:0007669"/>
    <property type="project" value="UniProtKB-KW"/>
</dbReference>
<gene>
    <name evidence="6" type="ORF">C4D60_Mb09t07450</name>
</gene>
<dbReference type="SUPFAM" id="SSF52540">
    <property type="entry name" value="P-loop containing nucleoside triphosphate hydrolases"/>
    <property type="match status" value="1"/>
</dbReference>
<dbReference type="Pfam" id="PF04548">
    <property type="entry name" value="AIG1"/>
    <property type="match status" value="1"/>
</dbReference>
<comment type="caution">
    <text evidence="6">The sequence shown here is derived from an EMBL/GenBank/DDBJ whole genome shotgun (WGS) entry which is preliminary data.</text>
</comment>
<feature type="coiled-coil region" evidence="4">
    <location>
        <begin position="279"/>
        <end position="335"/>
    </location>
</feature>
<keyword evidence="7" id="KW-1185">Reference proteome</keyword>
<dbReference type="InterPro" id="IPR027417">
    <property type="entry name" value="P-loop_NTPase"/>
</dbReference>
<evidence type="ECO:0000256" key="1">
    <source>
        <dbReference type="ARBA" id="ARBA00008535"/>
    </source>
</evidence>
<keyword evidence="4" id="KW-0175">Coiled coil</keyword>
<dbReference type="PROSITE" id="PS51720">
    <property type="entry name" value="G_AIG1"/>
    <property type="match status" value="1"/>
</dbReference>
<evidence type="ECO:0000313" key="6">
    <source>
        <dbReference type="EMBL" id="THU46680.1"/>
    </source>
</evidence>
<dbReference type="AlphaFoldDB" id="A0A4S8IES6"/>
<name>A0A4S8IES6_MUSBA</name>
<dbReference type="PANTHER" id="PTHR10903">
    <property type="entry name" value="GTPASE, IMAP FAMILY MEMBER-RELATED"/>
    <property type="match status" value="1"/>
</dbReference>
<dbReference type="PANTHER" id="PTHR10903:SF184">
    <property type="entry name" value="GTP-BINDING PROTEIN A"/>
    <property type="match status" value="1"/>
</dbReference>
<keyword evidence="3" id="KW-0342">GTP-binding</keyword>
<dbReference type="InterPro" id="IPR045058">
    <property type="entry name" value="GIMA/IAN/Toc"/>
</dbReference>
<organism evidence="6 7">
    <name type="scientific">Musa balbisiana</name>
    <name type="common">Banana</name>
    <dbReference type="NCBI Taxonomy" id="52838"/>
    <lineage>
        <taxon>Eukaryota</taxon>
        <taxon>Viridiplantae</taxon>
        <taxon>Streptophyta</taxon>
        <taxon>Embryophyta</taxon>
        <taxon>Tracheophyta</taxon>
        <taxon>Spermatophyta</taxon>
        <taxon>Magnoliopsida</taxon>
        <taxon>Liliopsida</taxon>
        <taxon>Zingiberales</taxon>
        <taxon>Musaceae</taxon>
        <taxon>Musa</taxon>
    </lineage>
</organism>
<dbReference type="EMBL" id="PYDT01000010">
    <property type="protein sequence ID" value="THU46680.1"/>
    <property type="molecule type" value="Genomic_DNA"/>
</dbReference>
<dbReference type="FunFam" id="3.40.50.300:FF:000840">
    <property type="entry name" value="Immune-associated nucleotide-binding protein 9"/>
    <property type="match status" value="1"/>
</dbReference>
<dbReference type="STRING" id="52838.A0A4S8IES6"/>
<evidence type="ECO:0000256" key="2">
    <source>
        <dbReference type="ARBA" id="ARBA00022741"/>
    </source>
</evidence>
<comment type="similarity">
    <text evidence="1">Belongs to the TRAFAC class TrmE-Era-EngA-EngB-Septin-like GTPase superfamily. AIG1/Toc34/Toc159-like paraseptin GTPase family. IAN subfamily.</text>
</comment>
<reference evidence="6 7" key="1">
    <citation type="journal article" date="2019" name="Nat. Plants">
        <title>Genome sequencing of Musa balbisiana reveals subgenome evolution and function divergence in polyploid bananas.</title>
        <authorList>
            <person name="Yao X."/>
        </authorList>
    </citation>
    <scope>NUCLEOTIDE SEQUENCE [LARGE SCALE GENOMIC DNA]</scope>
    <source>
        <strain evidence="7">cv. DH-PKW</strain>
        <tissue evidence="6">Leaves</tissue>
    </source>
</reference>
<evidence type="ECO:0000259" key="5">
    <source>
        <dbReference type="PROSITE" id="PS51720"/>
    </source>
</evidence>
<dbReference type="Gene3D" id="3.40.50.300">
    <property type="entry name" value="P-loop containing nucleotide triphosphate hydrolases"/>
    <property type="match status" value="1"/>
</dbReference>
<dbReference type="InterPro" id="IPR006703">
    <property type="entry name" value="G_AIG1"/>
</dbReference>
<protein>
    <recommendedName>
        <fullName evidence="5">AIG1-type G domain-containing protein</fullName>
    </recommendedName>
</protein>
<evidence type="ECO:0000256" key="3">
    <source>
        <dbReference type="ARBA" id="ARBA00023134"/>
    </source>
</evidence>
<evidence type="ECO:0000313" key="7">
    <source>
        <dbReference type="Proteomes" id="UP000317650"/>
    </source>
</evidence>
<accession>A0A4S8IES6</accession>
<evidence type="ECO:0000256" key="4">
    <source>
        <dbReference type="SAM" id="Coils"/>
    </source>
</evidence>
<dbReference type="Proteomes" id="UP000317650">
    <property type="component" value="Chromosome 9"/>
</dbReference>
<proteinExistence type="inferred from homology"/>
<feature type="domain" description="AIG1-type G" evidence="5">
    <location>
        <begin position="17"/>
        <end position="225"/>
    </location>
</feature>
<dbReference type="CDD" id="cd01852">
    <property type="entry name" value="AIG1"/>
    <property type="match status" value="1"/>
</dbReference>